<proteinExistence type="predicted"/>
<gene>
    <name evidence="1" type="ORF">BE21_35495</name>
</gene>
<name>A0A150TNR6_SORCE</name>
<dbReference type="AlphaFoldDB" id="A0A150TNR6"/>
<accession>A0A150TNR6</accession>
<reference evidence="1 2" key="1">
    <citation type="submission" date="2014-02" db="EMBL/GenBank/DDBJ databases">
        <title>The small core and large imbalanced accessory genome model reveals a collaborative survival strategy of Sorangium cellulosum strains in nature.</title>
        <authorList>
            <person name="Han K."/>
            <person name="Peng R."/>
            <person name="Blom J."/>
            <person name="Li Y.-Z."/>
        </authorList>
    </citation>
    <scope>NUCLEOTIDE SEQUENCE [LARGE SCALE GENOMIC DNA]</scope>
    <source>
        <strain evidence="1 2">So0007-03</strain>
    </source>
</reference>
<dbReference type="Proteomes" id="UP000075502">
    <property type="component" value="Unassembled WGS sequence"/>
</dbReference>
<protein>
    <submittedName>
        <fullName evidence="1">Uncharacterized protein</fullName>
    </submittedName>
</protein>
<evidence type="ECO:0000313" key="2">
    <source>
        <dbReference type="Proteomes" id="UP000075502"/>
    </source>
</evidence>
<dbReference type="EMBL" id="JEME01001714">
    <property type="protein sequence ID" value="KYG06325.1"/>
    <property type="molecule type" value="Genomic_DNA"/>
</dbReference>
<sequence length="244" mass="27101">MGILVGFHTEGWDFLIFKSLVAVLLGIDEREIVEDWIDAPGRGWEFVLGTVSPAIQRFYSQCAQFAIFGIDNDGNDDLALTGAQEDPRRPRHWSHSSTHAQCRYCQLDVMVSRARSMLSELPQKPVQTWPVLIAVPVETVEAWLLELQAIVNPAKGVARAESRGRSKFKMSLYGRPVAAREDVERIALPLIRSATPVQFGELRQRSRSFAMFADQVDASKPIILGPRDCWGQGDSGAERPPAAG</sequence>
<comment type="caution">
    <text evidence="1">The sequence shown here is derived from an EMBL/GenBank/DDBJ whole genome shotgun (WGS) entry which is preliminary data.</text>
</comment>
<organism evidence="1 2">
    <name type="scientific">Sorangium cellulosum</name>
    <name type="common">Polyangium cellulosum</name>
    <dbReference type="NCBI Taxonomy" id="56"/>
    <lineage>
        <taxon>Bacteria</taxon>
        <taxon>Pseudomonadati</taxon>
        <taxon>Myxococcota</taxon>
        <taxon>Polyangia</taxon>
        <taxon>Polyangiales</taxon>
        <taxon>Polyangiaceae</taxon>
        <taxon>Sorangium</taxon>
    </lineage>
</organism>
<evidence type="ECO:0000313" key="1">
    <source>
        <dbReference type="EMBL" id="KYG06325.1"/>
    </source>
</evidence>